<accession>A0A7W4VVS3</accession>
<protein>
    <submittedName>
        <fullName evidence="2">Uncharacterized protein</fullName>
    </submittedName>
</protein>
<name>A0A7W4VVS3_9ACTN</name>
<gene>
    <name evidence="2" type="ORF">FHU40_002470</name>
</gene>
<keyword evidence="3" id="KW-1185">Reference proteome</keyword>
<evidence type="ECO:0000313" key="2">
    <source>
        <dbReference type="EMBL" id="MBB3042652.1"/>
    </source>
</evidence>
<keyword evidence="1" id="KW-0812">Transmembrane</keyword>
<dbReference type="Proteomes" id="UP000589626">
    <property type="component" value="Unassembled WGS sequence"/>
</dbReference>
<reference evidence="2 3" key="1">
    <citation type="submission" date="2020-08" db="EMBL/GenBank/DDBJ databases">
        <title>Sequencing the genomes of 1000 actinobacteria strains.</title>
        <authorList>
            <person name="Klenk H.-P."/>
        </authorList>
    </citation>
    <scope>NUCLEOTIDE SEQUENCE [LARGE SCALE GENOMIC DNA]</scope>
    <source>
        <strain evidence="2 3">DSM 105498</strain>
    </source>
</reference>
<dbReference type="RefSeq" id="WP_183592597.1">
    <property type="nucleotide sequence ID" value="NZ_JACHWR010000002.1"/>
</dbReference>
<dbReference type="EMBL" id="JACHWR010000002">
    <property type="protein sequence ID" value="MBB3042652.1"/>
    <property type="molecule type" value="Genomic_DNA"/>
</dbReference>
<sequence>MADQMPEYHHESARAYDERGAEVIAFVCAVLLGAGIVALFLFITWLAYATN</sequence>
<proteinExistence type="predicted"/>
<evidence type="ECO:0000313" key="3">
    <source>
        <dbReference type="Proteomes" id="UP000589626"/>
    </source>
</evidence>
<evidence type="ECO:0000256" key="1">
    <source>
        <dbReference type="SAM" id="Phobius"/>
    </source>
</evidence>
<keyword evidence="1" id="KW-1133">Transmembrane helix</keyword>
<dbReference type="AlphaFoldDB" id="A0A7W4VVS3"/>
<keyword evidence="1" id="KW-0472">Membrane</keyword>
<organism evidence="2 3">
    <name type="scientific">Nocardioides soli</name>
    <dbReference type="NCBI Taxonomy" id="1036020"/>
    <lineage>
        <taxon>Bacteria</taxon>
        <taxon>Bacillati</taxon>
        <taxon>Actinomycetota</taxon>
        <taxon>Actinomycetes</taxon>
        <taxon>Propionibacteriales</taxon>
        <taxon>Nocardioidaceae</taxon>
        <taxon>Nocardioides</taxon>
    </lineage>
</organism>
<comment type="caution">
    <text evidence="2">The sequence shown here is derived from an EMBL/GenBank/DDBJ whole genome shotgun (WGS) entry which is preliminary data.</text>
</comment>
<feature type="transmembrane region" description="Helical" evidence="1">
    <location>
        <begin position="21"/>
        <end position="48"/>
    </location>
</feature>